<gene>
    <name evidence="2" type="ORF">BC938DRAFT_483986</name>
</gene>
<sequence>MTYGHMHFKTAVDACRFYHAMSGRNYIGPNEGYVKFTPAKHYGQEWKVHYPKVEEVLHALSSPPHIAPTMVSASGTISTTVTSSDVSGDTTRLNFLYQGYRGYTISNESLDIVGTEILHVYGYDECSTMASKVDKDALNPYLLPIYIFYMDDLQIPIRYQRTMTQLPSASDDRKTSLHGCRQRELNPMARERYH</sequence>
<keyword evidence="3" id="KW-1185">Reference proteome</keyword>
<organism evidence="2 3">
    <name type="scientific">Jimgerdemannia flammicorona</name>
    <dbReference type="NCBI Taxonomy" id="994334"/>
    <lineage>
        <taxon>Eukaryota</taxon>
        <taxon>Fungi</taxon>
        <taxon>Fungi incertae sedis</taxon>
        <taxon>Mucoromycota</taxon>
        <taxon>Mucoromycotina</taxon>
        <taxon>Endogonomycetes</taxon>
        <taxon>Endogonales</taxon>
        <taxon>Endogonaceae</taxon>
        <taxon>Jimgerdemannia</taxon>
    </lineage>
</organism>
<feature type="region of interest" description="Disordered" evidence="1">
    <location>
        <begin position="166"/>
        <end position="194"/>
    </location>
</feature>
<protein>
    <submittedName>
        <fullName evidence="2">Uncharacterized protein</fullName>
    </submittedName>
</protein>
<dbReference type="AlphaFoldDB" id="A0A433QVL1"/>
<accession>A0A433QVL1</accession>
<name>A0A433QVL1_9FUNG</name>
<evidence type="ECO:0000313" key="3">
    <source>
        <dbReference type="Proteomes" id="UP000274822"/>
    </source>
</evidence>
<evidence type="ECO:0000256" key="1">
    <source>
        <dbReference type="SAM" id="MobiDB-lite"/>
    </source>
</evidence>
<proteinExistence type="predicted"/>
<dbReference type="Proteomes" id="UP000274822">
    <property type="component" value="Unassembled WGS sequence"/>
</dbReference>
<evidence type="ECO:0000313" key="2">
    <source>
        <dbReference type="EMBL" id="RUS33775.1"/>
    </source>
</evidence>
<feature type="compositionally biased region" description="Basic and acidic residues" evidence="1">
    <location>
        <begin position="170"/>
        <end position="194"/>
    </location>
</feature>
<dbReference type="EMBL" id="RBNJ01000944">
    <property type="protein sequence ID" value="RUS33775.1"/>
    <property type="molecule type" value="Genomic_DNA"/>
</dbReference>
<reference evidence="2 3" key="1">
    <citation type="journal article" date="2018" name="New Phytol.">
        <title>Phylogenomics of Endogonaceae and evolution of mycorrhizas within Mucoromycota.</title>
        <authorList>
            <person name="Chang Y."/>
            <person name="Desiro A."/>
            <person name="Na H."/>
            <person name="Sandor L."/>
            <person name="Lipzen A."/>
            <person name="Clum A."/>
            <person name="Barry K."/>
            <person name="Grigoriev I.V."/>
            <person name="Martin F.M."/>
            <person name="Stajich J.E."/>
            <person name="Smith M.E."/>
            <person name="Bonito G."/>
            <person name="Spatafora J.W."/>
        </authorList>
    </citation>
    <scope>NUCLEOTIDE SEQUENCE [LARGE SCALE GENOMIC DNA]</scope>
    <source>
        <strain evidence="2 3">AD002</strain>
    </source>
</reference>
<comment type="caution">
    <text evidence="2">The sequence shown here is derived from an EMBL/GenBank/DDBJ whole genome shotgun (WGS) entry which is preliminary data.</text>
</comment>